<name>A0ABV4XW88_9CYAN</name>
<dbReference type="RefSeq" id="WP_413264976.1">
    <property type="nucleotide sequence ID" value="NZ_JBHFNR010000152.1"/>
</dbReference>
<comment type="caution">
    <text evidence="1">The sequence shown here is derived from an EMBL/GenBank/DDBJ whole genome shotgun (WGS) entry which is preliminary data.</text>
</comment>
<reference evidence="1 2" key="1">
    <citation type="submission" date="2024-09" db="EMBL/GenBank/DDBJ databases">
        <title>Floridaenema gen nov. (Aerosakkonemataceae, Aerosakkonematales ord. nov., Cyanobacteria) from benthic tropical and subtropical fresh waters, with the description of four new species.</title>
        <authorList>
            <person name="Moretto J.A."/>
            <person name="Berthold D.E."/>
            <person name="Lefler F.W."/>
            <person name="Huang I.-S."/>
            <person name="Laughinghouse H. IV."/>
        </authorList>
    </citation>
    <scope>NUCLEOTIDE SEQUENCE [LARGE SCALE GENOMIC DNA]</scope>
    <source>
        <strain evidence="1 2">BLCC-F50</strain>
    </source>
</reference>
<keyword evidence="2" id="KW-1185">Reference proteome</keyword>
<gene>
    <name evidence="1" type="ORF">ACE1CI_20715</name>
</gene>
<protein>
    <submittedName>
        <fullName evidence="1">DUF4276 family protein</fullName>
    </submittedName>
</protein>
<organism evidence="1 2">
    <name type="scientific">Floridaenema flaviceps BLCC-F50</name>
    <dbReference type="NCBI Taxonomy" id="3153642"/>
    <lineage>
        <taxon>Bacteria</taxon>
        <taxon>Bacillati</taxon>
        <taxon>Cyanobacteriota</taxon>
        <taxon>Cyanophyceae</taxon>
        <taxon>Oscillatoriophycideae</taxon>
        <taxon>Aerosakkonematales</taxon>
        <taxon>Aerosakkonemataceae</taxon>
        <taxon>Floridanema</taxon>
        <taxon>Floridanema flaviceps</taxon>
    </lineage>
</organism>
<dbReference type="Pfam" id="PF14103">
    <property type="entry name" value="DUF4276"/>
    <property type="match status" value="1"/>
</dbReference>
<sequence>MRYLGLALFAEGPTDYQFLPSILRRATEELCLRSARSSIEVGEVLELYTPEDYHGADLTTQIWEAAREAEGAFNILFIHTDGAGDPEAAYNQRVLPLKERMARELAREQERTVGVVPVREMEAWALADGDALRGAFGTVLDDVALGIPIRPREVEGIFDPKVVLEQAYRNVVGQRRRGKRKVADFFDVIGERVRLERLREVPAYQQFEQELGTALWELGYLSGLL</sequence>
<dbReference type="Proteomes" id="UP001576784">
    <property type="component" value="Unassembled WGS sequence"/>
</dbReference>
<dbReference type="InterPro" id="IPR025455">
    <property type="entry name" value="DUF4276"/>
</dbReference>
<dbReference type="EMBL" id="JBHFNR010000152">
    <property type="protein sequence ID" value="MFB2895337.1"/>
    <property type="molecule type" value="Genomic_DNA"/>
</dbReference>
<evidence type="ECO:0000313" key="1">
    <source>
        <dbReference type="EMBL" id="MFB2895337.1"/>
    </source>
</evidence>
<evidence type="ECO:0000313" key="2">
    <source>
        <dbReference type="Proteomes" id="UP001576784"/>
    </source>
</evidence>
<accession>A0ABV4XW88</accession>
<proteinExistence type="predicted"/>